<dbReference type="EMBL" id="JBHSPA010000003">
    <property type="protein sequence ID" value="MFC5822415.1"/>
    <property type="molecule type" value="Genomic_DNA"/>
</dbReference>
<feature type="transmembrane region" description="Helical" evidence="1">
    <location>
        <begin position="42"/>
        <end position="59"/>
    </location>
</feature>
<feature type="transmembrane region" description="Helical" evidence="1">
    <location>
        <begin position="12"/>
        <end position="30"/>
    </location>
</feature>
<protein>
    <submittedName>
        <fullName evidence="2">VC0807 family protein</fullName>
    </submittedName>
</protein>
<keyword evidence="1" id="KW-1133">Transmembrane helix</keyword>
<feature type="transmembrane region" description="Helical" evidence="1">
    <location>
        <begin position="90"/>
        <end position="111"/>
    </location>
</feature>
<name>A0ABW1CC78_9ACTN</name>
<reference evidence="3" key="1">
    <citation type="journal article" date="2019" name="Int. J. Syst. Evol. Microbiol.">
        <title>The Global Catalogue of Microorganisms (GCM) 10K type strain sequencing project: providing services to taxonomists for standard genome sequencing and annotation.</title>
        <authorList>
            <consortium name="The Broad Institute Genomics Platform"/>
            <consortium name="The Broad Institute Genome Sequencing Center for Infectious Disease"/>
            <person name="Wu L."/>
            <person name="Ma J."/>
        </authorList>
    </citation>
    <scope>NUCLEOTIDE SEQUENCE [LARGE SCALE GENOMIC DNA]</scope>
    <source>
        <strain evidence="3">CCUG 53903</strain>
    </source>
</reference>
<accession>A0ABW1CC78</accession>
<keyword evidence="1" id="KW-0812">Transmembrane</keyword>
<dbReference type="Proteomes" id="UP001596058">
    <property type="component" value="Unassembled WGS sequence"/>
</dbReference>
<evidence type="ECO:0000313" key="2">
    <source>
        <dbReference type="EMBL" id="MFC5822415.1"/>
    </source>
</evidence>
<organism evidence="2 3">
    <name type="scientific">Nonomuraea insulae</name>
    <dbReference type="NCBI Taxonomy" id="1616787"/>
    <lineage>
        <taxon>Bacteria</taxon>
        <taxon>Bacillati</taxon>
        <taxon>Actinomycetota</taxon>
        <taxon>Actinomycetes</taxon>
        <taxon>Streptosporangiales</taxon>
        <taxon>Streptosporangiaceae</taxon>
        <taxon>Nonomuraea</taxon>
    </lineage>
</organism>
<evidence type="ECO:0000313" key="3">
    <source>
        <dbReference type="Proteomes" id="UP001596058"/>
    </source>
</evidence>
<feature type="transmembrane region" description="Helical" evidence="1">
    <location>
        <begin position="179"/>
        <end position="198"/>
    </location>
</feature>
<proteinExistence type="predicted"/>
<dbReference type="NCBIfam" id="NF041646">
    <property type="entry name" value="VC0807_fam"/>
    <property type="match status" value="1"/>
</dbReference>
<keyword evidence="1" id="KW-0472">Membrane</keyword>
<gene>
    <name evidence="2" type="ORF">ACFPZ3_00970</name>
</gene>
<feature type="transmembrane region" description="Helical" evidence="1">
    <location>
        <begin position="66"/>
        <end position="84"/>
    </location>
</feature>
<comment type="caution">
    <text evidence="2">The sequence shown here is derived from an EMBL/GenBank/DDBJ whole genome shotgun (WGS) entry which is preliminary data.</text>
</comment>
<feature type="transmembrane region" description="Helical" evidence="1">
    <location>
        <begin position="153"/>
        <end position="173"/>
    </location>
</feature>
<dbReference type="RefSeq" id="WP_379511969.1">
    <property type="nucleotide sequence ID" value="NZ_JBHSPA010000003.1"/>
</dbReference>
<keyword evidence="3" id="KW-1185">Reference proteome</keyword>
<sequence length="221" mass="23487">MGSGKGKAMLLNWGPTVLLGIVAPFVTYGILTDHGVSEVNALLISGVWPAAETGLYFALKRRVDEFGVMILVLLLLGALSMVAYNSTRLLFIKDSAITGVLGLAFLGSLALPRPLMFHLGRKFGTDGTPAGLARWNGMWELPGFRRAQYRLTVVWGAGFLLEAAVRVVLAFLLPTATMVLLNSVLPLVVVAALVTYTMSVGRRGRARMAAAQAGTADQGVA</sequence>
<evidence type="ECO:0000256" key="1">
    <source>
        <dbReference type="SAM" id="Phobius"/>
    </source>
</evidence>